<reference evidence="5 6" key="1">
    <citation type="journal article" date="2015" name="Genome Announc.">
        <title>Genome Assemblies of Three Soil-Associated Devosia species: D. insulae, D. limi, and D. soli.</title>
        <authorList>
            <person name="Hassan Y.I."/>
            <person name="Lepp D."/>
            <person name="Zhou T."/>
        </authorList>
    </citation>
    <scope>NUCLEOTIDE SEQUENCE [LARGE SCALE GENOMIC DNA]</scope>
    <source>
        <strain evidence="5 6">DS-56</strain>
    </source>
</reference>
<organism evidence="5 6">
    <name type="scientific">Devosia insulae DS-56</name>
    <dbReference type="NCBI Taxonomy" id="1116389"/>
    <lineage>
        <taxon>Bacteria</taxon>
        <taxon>Pseudomonadati</taxon>
        <taxon>Pseudomonadota</taxon>
        <taxon>Alphaproteobacteria</taxon>
        <taxon>Hyphomicrobiales</taxon>
        <taxon>Devosiaceae</taxon>
        <taxon>Devosia</taxon>
    </lineage>
</organism>
<protein>
    <recommendedName>
        <fullName evidence="4">Nudix hydrolase domain-containing protein</fullName>
    </recommendedName>
</protein>
<dbReference type="RefSeq" id="WP_069909349.1">
    <property type="nucleotide sequence ID" value="NZ_LAJE02000158.1"/>
</dbReference>
<feature type="domain" description="Nudix hydrolase" evidence="4">
    <location>
        <begin position="15"/>
        <end position="165"/>
    </location>
</feature>
<dbReference type="PROSITE" id="PS00893">
    <property type="entry name" value="NUDIX_BOX"/>
    <property type="match status" value="1"/>
</dbReference>
<comment type="caution">
    <text evidence="5">The sequence shown here is derived from an EMBL/GenBank/DDBJ whole genome shotgun (WGS) entry which is preliminary data.</text>
</comment>
<dbReference type="PANTHER" id="PTHR43046">
    <property type="entry name" value="GDP-MANNOSE MANNOSYL HYDROLASE"/>
    <property type="match status" value="1"/>
</dbReference>
<evidence type="ECO:0000256" key="3">
    <source>
        <dbReference type="RuleBase" id="RU003476"/>
    </source>
</evidence>
<dbReference type="OrthoDB" id="9804442at2"/>
<dbReference type="InterPro" id="IPR015797">
    <property type="entry name" value="NUDIX_hydrolase-like_dom_sf"/>
</dbReference>
<evidence type="ECO:0000256" key="1">
    <source>
        <dbReference type="ARBA" id="ARBA00001946"/>
    </source>
</evidence>
<evidence type="ECO:0000256" key="2">
    <source>
        <dbReference type="ARBA" id="ARBA00022801"/>
    </source>
</evidence>
<dbReference type="PROSITE" id="PS51462">
    <property type="entry name" value="NUDIX"/>
    <property type="match status" value="1"/>
</dbReference>
<dbReference type="AlphaFoldDB" id="A0A1E5XS48"/>
<sequence length="165" mass="18261">MTDGRRMIAFDHGTTRFQFRAAAIIRREGYVLIHRATTEDSWALPGGRVEMGEVSTEALVRELEEELGVAAEIGPLAIVMEDLFRYGGKVIHEMGFYYPVEIPLSFPFSTDAVCHTVADGGAMLEFKWVRNDVGTLAAMPLFPAELRGSMAELGPHPIHVVVNEL</sequence>
<proteinExistence type="inferred from homology"/>
<dbReference type="SUPFAM" id="SSF55811">
    <property type="entry name" value="Nudix"/>
    <property type="match status" value="1"/>
</dbReference>
<name>A0A1E5XS48_9HYPH</name>
<dbReference type="InterPro" id="IPR000086">
    <property type="entry name" value="NUDIX_hydrolase_dom"/>
</dbReference>
<comment type="similarity">
    <text evidence="3">Belongs to the Nudix hydrolase family.</text>
</comment>
<dbReference type="Gene3D" id="3.90.79.10">
    <property type="entry name" value="Nucleoside Triphosphate Pyrophosphohydrolase"/>
    <property type="match status" value="1"/>
</dbReference>
<gene>
    <name evidence="5" type="ORF">VW23_016040</name>
</gene>
<evidence type="ECO:0000313" key="5">
    <source>
        <dbReference type="EMBL" id="OEO31419.1"/>
    </source>
</evidence>
<comment type="cofactor">
    <cofactor evidence="1">
        <name>Mg(2+)</name>
        <dbReference type="ChEBI" id="CHEBI:18420"/>
    </cofactor>
</comment>
<dbReference type="PANTHER" id="PTHR43046:SF14">
    <property type="entry name" value="MUTT_NUDIX FAMILY PROTEIN"/>
    <property type="match status" value="1"/>
</dbReference>
<dbReference type="Pfam" id="PF00293">
    <property type="entry name" value="NUDIX"/>
    <property type="match status" value="1"/>
</dbReference>
<accession>A0A1E5XS48</accession>
<dbReference type="InterPro" id="IPR020084">
    <property type="entry name" value="NUDIX_hydrolase_CS"/>
</dbReference>
<keyword evidence="6" id="KW-1185">Reference proteome</keyword>
<dbReference type="GO" id="GO:0016787">
    <property type="term" value="F:hydrolase activity"/>
    <property type="evidence" value="ECO:0007669"/>
    <property type="project" value="UniProtKB-KW"/>
</dbReference>
<dbReference type="PRINTS" id="PR00502">
    <property type="entry name" value="NUDIXFAMILY"/>
</dbReference>
<dbReference type="EMBL" id="LAJE02000158">
    <property type="protein sequence ID" value="OEO31419.1"/>
    <property type="molecule type" value="Genomic_DNA"/>
</dbReference>
<evidence type="ECO:0000313" key="6">
    <source>
        <dbReference type="Proteomes" id="UP000095463"/>
    </source>
</evidence>
<dbReference type="InterPro" id="IPR020476">
    <property type="entry name" value="Nudix_hydrolase"/>
</dbReference>
<evidence type="ECO:0000259" key="4">
    <source>
        <dbReference type="PROSITE" id="PS51462"/>
    </source>
</evidence>
<keyword evidence="2 3" id="KW-0378">Hydrolase</keyword>
<dbReference type="CDD" id="cd04688">
    <property type="entry name" value="NUDIX_Hydrolase"/>
    <property type="match status" value="1"/>
</dbReference>
<dbReference type="Proteomes" id="UP000095463">
    <property type="component" value="Unassembled WGS sequence"/>
</dbReference>